<dbReference type="EMBL" id="NNAY01001864">
    <property type="protein sequence ID" value="OXU22689.1"/>
    <property type="molecule type" value="Genomic_DNA"/>
</dbReference>
<evidence type="ECO:0000256" key="10">
    <source>
        <dbReference type="ARBA" id="ARBA00041392"/>
    </source>
</evidence>
<evidence type="ECO:0000256" key="4">
    <source>
        <dbReference type="ARBA" id="ARBA00012702"/>
    </source>
</evidence>
<evidence type="ECO:0000256" key="11">
    <source>
        <dbReference type="ARBA" id="ARBA00042436"/>
    </source>
</evidence>
<keyword evidence="8" id="KW-0460">Magnesium</keyword>
<organism evidence="14 15">
    <name type="scientific">Trichomalopsis sarcophagae</name>
    <dbReference type="NCBI Taxonomy" id="543379"/>
    <lineage>
        <taxon>Eukaryota</taxon>
        <taxon>Metazoa</taxon>
        <taxon>Ecdysozoa</taxon>
        <taxon>Arthropoda</taxon>
        <taxon>Hexapoda</taxon>
        <taxon>Insecta</taxon>
        <taxon>Pterygota</taxon>
        <taxon>Neoptera</taxon>
        <taxon>Endopterygota</taxon>
        <taxon>Hymenoptera</taxon>
        <taxon>Apocrita</taxon>
        <taxon>Proctotrupomorpha</taxon>
        <taxon>Chalcidoidea</taxon>
        <taxon>Pteromalidae</taxon>
        <taxon>Pteromalinae</taxon>
        <taxon>Trichomalopsis</taxon>
    </lineage>
</organism>
<evidence type="ECO:0000256" key="5">
    <source>
        <dbReference type="ARBA" id="ARBA00022602"/>
    </source>
</evidence>
<evidence type="ECO:0000256" key="2">
    <source>
        <dbReference type="ARBA" id="ARBA00006734"/>
    </source>
</evidence>
<dbReference type="Pfam" id="PF01239">
    <property type="entry name" value="PPTA"/>
    <property type="match status" value="5"/>
</dbReference>
<evidence type="ECO:0000256" key="8">
    <source>
        <dbReference type="ARBA" id="ARBA00022842"/>
    </source>
</evidence>
<dbReference type="GO" id="GO:0005965">
    <property type="term" value="C:protein farnesyltransferase complex"/>
    <property type="evidence" value="ECO:0007669"/>
    <property type="project" value="TreeGrafter"/>
</dbReference>
<keyword evidence="15" id="KW-1185">Reference proteome</keyword>
<dbReference type="InterPro" id="IPR002088">
    <property type="entry name" value="Prenyl_trans_a"/>
</dbReference>
<dbReference type="GO" id="GO:0005953">
    <property type="term" value="C:CAAX-protein geranylgeranyltransferase complex"/>
    <property type="evidence" value="ECO:0007669"/>
    <property type="project" value="TreeGrafter"/>
</dbReference>
<keyword evidence="5" id="KW-0637">Prenyltransferase</keyword>
<comment type="caution">
    <text evidence="14">The sequence shown here is derived from an EMBL/GenBank/DDBJ whole genome shotgun (WGS) entry which is preliminary data.</text>
</comment>
<dbReference type="OrthoDB" id="272289at2759"/>
<comment type="cofactor">
    <cofactor evidence="1">
        <name>Mg(2+)</name>
        <dbReference type="ChEBI" id="CHEBI:18420"/>
    </cofactor>
</comment>
<keyword evidence="6" id="KW-0808">Transferase</keyword>
<proteinExistence type="inferred from homology"/>
<gene>
    <name evidence="14" type="ORF">TSAR_009350</name>
</gene>
<dbReference type="EC" id="2.5.1.59" evidence="3"/>
<dbReference type="GO" id="GO:0004660">
    <property type="term" value="F:protein farnesyltransferase activity"/>
    <property type="evidence" value="ECO:0007669"/>
    <property type="project" value="UniProtKB-EC"/>
</dbReference>
<reference evidence="14 15" key="1">
    <citation type="journal article" date="2017" name="Curr. Biol.">
        <title>The Evolution of Venom by Co-option of Single-Copy Genes.</title>
        <authorList>
            <person name="Martinson E.O."/>
            <person name="Mrinalini"/>
            <person name="Kelkar Y.D."/>
            <person name="Chang C.H."/>
            <person name="Werren J.H."/>
        </authorList>
    </citation>
    <scope>NUCLEOTIDE SEQUENCE [LARGE SCALE GENOMIC DNA]</scope>
    <source>
        <strain evidence="14 15">Alberta</strain>
        <tissue evidence="14">Whole body</tissue>
    </source>
</reference>
<dbReference type="EC" id="2.5.1.58" evidence="4"/>
<dbReference type="SUPFAM" id="SSF48439">
    <property type="entry name" value="Protein prenylyltransferase"/>
    <property type="match status" value="1"/>
</dbReference>
<accession>A0A232EWG6</accession>
<evidence type="ECO:0000256" key="6">
    <source>
        <dbReference type="ARBA" id="ARBA00022679"/>
    </source>
</evidence>
<protein>
    <recommendedName>
        <fullName evidence="9">Protein farnesyltransferase/geranylgeranyltransferase type-1 subunit alpha</fullName>
        <ecNumber evidence="4">2.5.1.58</ecNumber>
        <ecNumber evidence="3">2.5.1.59</ecNumber>
    </recommendedName>
    <alternativeName>
        <fullName evidence="12">CAAX farnesyltransferase subunit alpha</fullName>
    </alternativeName>
    <alternativeName>
        <fullName evidence="11">FTase-alpha</fullName>
    </alternativeName>
    <alternativeName>
        <fullName evidence="10">Ras proteins prenyltransferase subunit alpha</fullName>
    </alternativeName>
    <alternativeName>
        <fullName evidence="13">Type I protein geranyl-geranyltransferase subunit alpha</fullName>
    </alternativeName>
</protein>
<dbReference type="Gene3D" id="1.25.40.120">
    <property type="entry name" value="Protein prenylyltransferase"/>
    <property type="match status" value="1"/>
</dbReference>
<dbReference type="STRING" id="543379.A0A232EWG6"/>
<dbReference type="PANTHER" id="PTHR11129">
    <property type="entry name" value="PROTEIN FARNESYLTRANSFERASE ALPHA SUBUNIT/RAB GERANYLGERANYL TRANSFERASE ALPHA SUBUNIT"/>
    <property type="match status" value="1"/>
</dbReference>
<keyword evidence="7" id="KW-0677">Repeat</keyword>
<evidence type="ECO:0000256" key="1">
    <source>
        <dbReference type="ARBA" id="ARBA00001946"/>
    </source>
</evidence>
<evidence type="ECO:0000313" key="15">
    <source>
        <dbReference type="Proteomes" id="UP000215335"/>
    </source>
</evidence>
<name>A0A232EWG6_9HYME</name>
<sequence length="349" mass="41131">MSDNEEVSSDDEVNVDGPPMAWVPYSQREHWRDVVPLAQDDGPNPIVAIAYSEKCEDPPNRHVFSAPIIRETHDYFRAILKAKEKSERALNLTADCIWLNAGNYTVWQYRREILKELGIDLKDELKFVEVMIKCNFKNYQVWHHRKVIVEWMQDPSAELKFTSTILEKDAKNYHAWQHRQWVISTFNLYENELEYSDQLITQDVCNNSAWNQRYFVLNNTTQFEPQVVDHEIDYTLKKISNVPCNESAWNYLRGILMHDKQGGGLGFNKKVLEKCKELYDEGLRINHLLAFIIDICQERHSTNDPEESFFTTIKAFELCADLAEKHDKIRKRYWEYISQQLSEKLKSAT</sequence>
<comment type="similarity">
    <text evidence="2">Belongs to the protein prenyltransferase subunit alpha family.</text>
</comment>
<evidence type="ECO:0000256" key="7">
    <source>
        <dbReference type="ARBA" id="ARBA00022737"/>
    </source>
</evidence>
<evidence type="ECO:0000256" key="12">
    <source>
        <dbReference type="ARBA" id="ARBA00043086"/>
    </source>
</evidence>
<dbReference type="GO" id="GO:0004662">
    <property type="term" value="F:CAAX-protein geranylgeranyltransferase activity"/>
    <property type="evidence" value="ECO:0007669"/>
    <property type="project" value="UniProtKB-EC"/>
</dbReference>
<dbReference type="PANTHER" id="PTHR11129:SF1">
    <property type="entry name" value="PROTEIN FARNESYLTRANSFERASE_GERANYLGERANYLTRANSFERASE TYPE-1 SUBUNIT ALPHA"/>
    <property type="match status" value="1"/>
</dbReference>
<evidence type="ECO:0000256" key="3">
    <source>
        <dbReference type="ARBA" id="ARBA00012700"/>
    </source>
</evidence>
<evidence type="ECO:0000256" key="13">
    <source>
        <dbReference type="ARBA" id="ARBA00043219"/>
    </source>
</evidence>
<evidence type="ECO:0000313" key="14">
    <source>
        <dbReference type="EMBL" id="OXU22689.1"/>
    </source>
</evidence>
<dbReference type="PROSITE" id="PS51147">
    <property type="entry name" value="PFTA"/>
    <property type="match status" value="5"/>
</dbReference>
<dbReference type="AlphaFoldDB" id="A0A232EWG6"/>
<evidence type="ECO:0000256" key="9">
    <source>
        <dbReference type="ARBA" id="ARBA00040965"/>
    </source>
</evidence>
<dbReference type="Proteomes" id="UP000215335">
    <property type="component" value="Unassembled WGS sequence"/>
</dbReference>